<dbReference type="EC" id="1.2.1.70" evidence="3 9"/>
<evidence type="ECO:0000256" key="10">
    <source>
        <dbReference type="PIRSR" id="PIRSR000445-1"/>
    </source>
</evidence>
<dbReference type="PIRSF" id="PIRSF000445">
    <property type="entry name" value="4pyrrol_synth_GluRdtase"/>
    <property type="match status" value="1"/>
</dbReference>
<dbReference type="SUPFAM" id="SSF51735">
    <property type="entry name" value="NAD(P)-binding Rossmann-fold domains"/>
    <property type="match status" value="1"/>
</dbReference>
<dbReference type="PANTHER" id="PTHR43013">
    <property type="entry name" value="GLUTAMYL-TRNA REDUCTASE"/>
    <property type="match status" value="1"/>
</dbReference>
<dbReference type="InterPro" id="IPR015896">
    <property type="entry name" value="4pyrrol_synth_GluRdtase_dimer"/>
</dbReference>
<comment type="similarity">
    <text evidence="2 9 14">Belongs to the glutamyl-tRNA reductase family.</text>
</comment>
<dbReference type="UniPathway" id="UPA00251">
    <property type="reaction ID" value="UER00316"/>
</dbReference>
<keyword evidence="4 9" id="KW-0521">NADP</keyword>
<evidence type="ECO:0000256" key="5">
    <source>
        <dbReference type="ARBA" id="ARBA00023002"/>
    </source>
</evidence>
<feature type="binding site" evidence="9 11">
    <location>
        <position position="111"/>
    </location>
    <ligand>
        <name>substrate</name>
    </ligand>
</feature>
<evidence type="ECO:0000256" key="4">
    <source>
        <dbReference type="ARBA" id="ARBA00022857"/>
    </source>
</evidence>
<protein>
    <recommendedName>
        <fullName evidence="8 9">Glutamyl-tRNA reductase</fullName>
        <shortName evidence="9">GluTR</shortName>
        <ecNumber evidence="3 9">1.2.1.70</ecNumber>
    </recommendedName>
</protein>
<feature type="binding site" evidence="9 11">
    <location>
        <begin position="53"/>
        <end position="56"/>
    </location>
    <ligand>
        <name>substrate</name>
    </ligand>
</feature>
<feature type="domain" description="Quinate/shikimate 5-dehydrogenase/glutamyl-tRNA reductase" evidence="17">
    <location>
        <begin position="176"/>
        <end position="304"/>
    </location>
</feature>
<evidence type="ECO:0000259" key="18">
    <source>
        <dbReference type="Pfam" id="PF05201"/>
    </source>
</evidence>
<dbReference type="NCBIfam" id="TIGR01035">
    <property type="entry name" value="hemA"/>
    <property type="match status" value="1"/>
</dbReference>
<evidence type="ECO:0000256" key="15">
    <source>
        <dbReference type="SAM" id="Coils"/>
    </source>
</evidence>
<dbReference type="Pfam" id="PF00745">
    <property type="entry name" value="GlutR_dimer"/>
    <property type="match status" value="1"/>
</dbReference>
<evidence type="ECO:0000256" key="12">
    <source>
        <dbReference type="PIRSR" id="PIRSR000445-3"/>
    </source>
</evidence>
<dbReference type="STRING" id="555079.Toce_0319"/>
<feature type="coiled-coil region" evidence="15">
    <location>
        <begin position="303"/>
        <end position="330"/>
    </location>
</feature>
<feature type="site" description="Important for activity" evidence="9 13">
    <location>
        <position position="101"/>
    </location>
</feature>
<feature type="binding site" evidence="9 11">
    <location>
        <begin position="116"/>
        <end position="118"/>
    </location>
    <ligand>
        <name>substrate</name>
    </ligand>
</feature>
<dbReference type="Pfam" id="PF05201">
    <property type="entry name" value="GlutR_N"/>
    <property type="match status" value="1"/>
</dbReference>
<keyword evidence="6 9" id="KW-0627">Porphyrin biosynthesis</keyword>
<evidence type="ECO:0000256" key="9">
    <source>
        <dbReference type="HAMAP-Rule" id="MF_00087"/>
    </source>
</evidence>
<organism evidence="19 20">
    <name type="scientific">Thermosediminibacter oceani (strain ATCC BAA-1034 / DSM 16646 / JW/IW-1228P)</name>
    <dbReference type="NCBI Taxonomy" id="555079"/>
    <lineage>
        <taxon>Bacteria</taxon>
        <taxon>Bacillati</taxon>
        <taxon>Bacillota</taxon>
        <taxon>Clostridia</taxon>
        <taxon>Thermosediminibacterales</taxon>
        <taxon>Thermosediminibacteraceae</taxon>
        <taxon>Thermosediminibacter</taxon>
    </lineage>
</organism>
<comment type="miscellaneous">
    <text evidence="9">During catalysis, the active site Cys acts as a nucleophile attacking the alpha-carbonyl group of tRNA-bound glutamate with the formation of a thioester intermediate between enzyme and glutamate, and the concomitant release of tRNA(Glu). The thioester intermediate is finally reduced by direct hydride transfer from NADPH, to form the product GSA.</text>
</comment>
<dbReference type="SUPFAM" id="SSF69075">
    <property type="entry name" value="Glutamyl tRNA-reductase dimerization domain"/>
    <property type="match status" value="1"/>
</dbReference>
<evidence type="ECO:0000256" key="8">
    <source>
        <dbReference type="ARBA" id="ARBA00068659"/>
    </source>
</evidence>
<dbReference type="GO" id="GO:0019353">
    <property type="term" value="P:protoporphyrinogen IX biosynthetic process from glutamate"/>
    <property type="evidence" value="ECO:0007669"/>
    <property type="project" value="TreeGrafter"/>
</dbReference>
<feature type="active site" description="Nucleophile" evidence="9 10">
    <location>
        <position position="54"/>
    </location>
</feature>
<dbReference type="GO" id="GO:0050661">
    <property type="term" value="F:NADP binding"/>
    <property type="evidence" value="ECO:0007669"/>
    <property type="project" value="InterPro"/>
</dbReference>
<dbReference type="PANTHER" id="PTHR43013:SF1">
    <property type="entry name" value="GLUTAMYL-TRNA REDUCTASE"/>
    <property type="match status" value="1"/>
</dbReference>
<comment type="subunit">
    <text evidence="9">Homodimer.</text>
</comment>
<evidence type="ECO:0000313" key="19">
    <source>
        <dbReference type="EMBL" id="ADL07100.1"/>
    </source>
</evidence>
<comment type="function">
    <text evidence="9">Catalyzes the NADPH-dependent reduction of glutamyl-tRNA(Glu) to glutamate 1-semialdehyde (GSA).</text>
</comment>
<evidence type="ECO:0000256" key="7">
    <source>
        <dbReference type="ARBA" id="ARBA00047464"/>
    </source>
</evidence>
<evidence type="ECO:0000259" key="16">
    <source>
        <dbReference type="Pfam" id="PF00745"/>
    </source>
</evidence>
<evidence type="ECO:0000259" key="17">
    <source>
        <dbReference type="Pfam" id="PF01488"/>
    </source>
</evidence>
<dbReference type="Pfam" id="PF01488">
    <property type="entry name" value="Shikimate_DH"/>
    <property type="match status" value="1"/>
</dbReference>
<dbReference type="SUPFAM" id="SSF69742">
    <property type="entry name" value="Glutamyl tRNA-reductase catalytic, N-terminal domain"/>
    <property type="match status" value="1"/>
</dbReference>
<dbReference type="InterPro" id="IPR036453">
    <property type="entry name" value="GluRdtase_dimer_dom_sf"/>
</dbReference>
<sequence>MTMGLEEIVVTGIDHRVPVEIRERVAIKQRDLFDCLSRLKGTEGVREAVILSTCNRTEVYLVAEKEARNWAGDFLIGLSGAEKDELSQNLFTLSGKDAALHLFRVACGLESMVLGEDQILGQVREAWEKALEAGASGKILNRLFSDAVALGKKARFETRISDHPLSISYIAVKFVEDVLGGLSGRTAFVIGAGEMARIAIKYLIQKGIAHVSVSNRTHERALNLKREIPEITVVPYDQKYEKIASSDIVISATDAPHYTVDYDKFKAAYRGGRVCMVDLAVPRDIDPRIGSIPGVSLFTLDDLKMAAVENENQRRKLAAVIEEMAKAALEDYVKWYSCLAVVPVIKQLNKYVEGVCLAEFEKVNGKLPEMGDRERRHIKKALDRVGAKIAARYLSALKFLAENGKIDSDVVAAFQWGDTNG</sequence>
<dbReference type="InterPro" id="IPR000343">
    <property type="entry name" value="4pyrrol_synth_GluRdtase"/>
</dbReference>
<gene>
    <name evidence="9" type="primary">hemA</name>
    <name evidence="19" type="ordered locus">Toce_0319</name>
</gene>
<evidence type="ECO:0000256" key="1">
    <source>
        <dbReference type="ARBA" id="ARBA00005059"/>
    </source>
</evidence>
<proteinExistence type="inferred from homology"/>
<dbReference type="AlphaFoldDB" id="D9S0T6"/>
<dbReference type="Proteomes" id="UP000000272">
    <property type="component" value="Chromosome"/>
</dbReference>
<keyword evidence="15" id="KW-0175">Coiled coil</keyword>
<dbReference type="Gene3D" id="3.40.50.720">
    <property type="entry name" value="NAD(P)-binding Rossmann-like Domain"/>
    <property type="match status" value="1"/>
</dbReference>
<evidence type="ECO:0000256" key="2">
    <source>
        <dbReference type="ARBA" id="ARBA00005916"/>
    </source>
</evidence>
<reference evidence="19 20" key="1">
    <citation type="journal article" date="2010" name="Stand. Genomic Sci.">
        <title>Complete genome sequence of Thermosediminibacter oceani type strain (JW/IW-1228P).</title>
        <authorList>
            <person name="Pitluck S."/>
            <person name="Yasawong M."/>
            <person name="Munk C."/>
            <person name="Nolan M."/>
            <person name="Lapidus A."/>
            <person name="Lucas S."/>
            <person name="Glavina Del Rio T."/>
            <person name="Tice H."/>
            <person name="Cheng J.F."/>
            <person name="Bruce D."/>
            <person name="Detter C."/>
            <person name="Tapia R."/>
            <person name="Han C."/>
            <person name="Goodwin L."/>
            <person name="Liolios K."/>
            <person name="Ivanova N."/>
            <person name="Mavromatis K."/>
            <person name="Mikhailova N."/>
            <person name="Pati A."/>
            <person name="Chen A."/>
            <person name="Palaniappan K."/>
            <person name="Land M."/>
            <person name="Hauser L."/>
            <person name="Chang Y.J."/>
            <person name="Jeffries C.D."/>
            <person name="Rohde M."/>
            <person name="Spring S."/>
            <person name="Sikorski J."/>
            <person name="Goker M."/>
            <person name="Woyke T."/>
            <person name="Bristow J."/>
            <person name="Eisen J.A."/>
            <person name="Markowitz V."/>
            <person name="Hugenholtz P."/>
            <person name="Kyrpides N.C."/>
            <person name="Klenk H.P."/>
        </authorList>
    </citation>
    <scope>NUCLEOTIDE SEQUENCE [LARGE SCALE GENOMIC DNA]</scope>
    <source>
        <strain evidence="20">ATCC BAA-1034 / DSM 16646 / JW/IW-1228P</strain>
    </source>
</reference>
<dbReference type="InterPro" id="IPR036343">
    <property type="entry name" value="GluRdtase_N_sf"/>
</dbReference>
<keyword evidence="5 9" id="KW-0560">Oxidoreductase</keyword>
<feature type="binding site" evidence="9 11">
    <location>
        <position position="122"/>
    </location>
    <ligand>
        <name>substrate</name>
    </ligand>
</feature>
<name>D9S0T6_THEOJ</name>
<feature type="domain" description="Tetrapyrrole biosynthesis glutamyl-tRNA reductase dimerisation" evidence="16">
    <location>
        <begin position="322"/>
        <end position="414"/>
    </location>
</feature>
<dbReference type="InterPro" id="IPR015895">
    <property type="entry name" value="4pyrrol_synth_GluRdtase_N"/>
</dbReference>
<evidence type="ECO:0000256" key="3">
    <source>
        <dbReference type="ARBA" id="ARBA00012970"/>
    </source>
</evidence>
<dbReference type="InterPro" id="IPR036291">
    <property type="entry name" value="NAD(P)-bd_dom_sf"/>
</dbReference>
<dbReference type="Gene3D" id="3.30.460.30">
    <property type="entry name" value="Glutamyl-tRNA reductase, N-terminal domain"/>
    <property type="match status" value="1"/>
</dbReference>
<evidence type="ECO:0000256" key="11">
    <source>
        <dbReference type="PIRSR" id="PIRSR000445-2"/>
    </source>
</evidence>
<dbReference type="CDD" id="cd05213">
    <property type="entry name" value="NAD_bind_Glutamyl_tRNA_reduct"/>
    <property type="match status" value="1"/>
</dbReference>
<dbReference type="HAMAP" id="MF_00087">
    <property type="entry name" value="Glu_tRNA_reductase"/>
    <property type="match status" value="1"/>
</dbReference>
<comment type="catalytic activity">
    <reaction evidence="7 9 14">
        <text>(S)-4-amino-5-oxopentanoate + tRNA(Glu) + NADP(+) = L-glutamyl-tRNA(Glu) + NADPH + H(+)</text>
        <dbReference type="Rhea" id="RHEA:12344"/>
        <dbReference type="Rhea" id="RHEA-COMP:9663"/>
        <dbReference type="Rhea" id="RHEA-COMP:9680"/>
        <dbReference type="ChEBI" id="CHEBI:15378"/>
        <dbReference type="ChEBI" id="CHEBI:57501"/>
        <dbReference type="ChEBI" id="CHEBI:57783"/>
        <dbReference type="ChEBI" id="CHEBI:58349"/>
        <dbReference type="ChEBI" id="CHEBI:78442"/>
        <dbReference type="ChEBI" id="CHEBI:78520"/>
        <dbReference type="EC" id="1.2.1.70"/>
    </reaction>
</comment>
<dbReference type="InterPro" id="IPR018214">
    <property type="entry name" value="GluRdtase_CS"/>
</dbReference>
<dbReference type="InterPro" id="IPR006151">
    <property type="entry name" value="Shikm_DH/Glu-tRNA_Rdtase"/>
</dbReference>
<evidence type="ECO:0000313" key="20">
    <source>
        <dbReference type="Proteomes" id="UP000000272"/>
    </source>
</evidence>
<evidence type="ECO:0000256" key="6">
    <source>
        <dbReference type="ARBA" id="ARBA00023244"/>
    </source>
</evidence>
<dbReference type="FunFam" id="3.30.460.30:FF:000001">
    <property type="entry name" value="Glutamyl-tRNA reductase"/>
    <property type="match status" value="1"/>
</dbReference>
<dbReference type="EMBL" id="CP002131">
    <property type="protein sequence ID" value="ADL07100.1"/>
    <property type="molecule type" value="Genomic_DNA"/>
</dbReference>
<dbReference type="GO" id="GO:0008883">
    <property type="term" value="F:glutamyl-tRNA reductase activity"/>
    <property type="evidence" value="ECO:0007669"/>
    <property type="project" value="UniProtKB-UniRule"/>
</dbReference>
<dbReference type="PROSITE" id="PS00747">
    <property type="entry name" value="GLUTR"/>
    <property type="match status" value="1"/>
</dbReference>
<comment type="domain">
    <text evidence="9">Possesses an unusual extended V-shaped dimeric structure with each monomer consisting of three distinct domains arranged along a curved 'spinal' alpha-helix. The N-terminal catalytic domain specifically recognizes the glutamate moiety of the substrate. The second domain is the NADPH-binding domain, and the third C-terminal domain is responsible for dimerization.</text>
</comment>
<evidence type="ECO:0000256" key="13">
    <source>
        <dbReference type="PIRSR" id="PIRSR000445-4"/>
    </source>
</evidence>
<accession>D9S0T6</accession>
<evidence type="ECO:0000256" key="14">
    <source>
        <dbReference type="RuleBase" id="RU000584"/>
    </source>
</evidence>
<feature type="binding site" evidence="9 12">
    <location>
        <begin position="191"/>
        <end position="196"/>
    </location>
    <ligand>
        <name>NADP(+)</name>
        <dbReference type="ChEBI" id="CHEBI:58349"/>
    </ligand>
</feature>
<keyword evidence="20" id="KW-1185">Reference proteome</keyword>
<feature type="domain" description="Glutamyl-tRNA reductase N-terminal" evidence="18">
    <location>
        <begin position="13"/>
        <end position="158"/>
    </location>
</feature>
<dbReference type="eggNOG" id="COG0373">
    <property type="taxonomic scope" value="Bacteria"/>
</dbReference>
<comment type="pathway">
    <text evidence="1 9 14">Porphyrin-containing compound metabolism; protoporphyrin-IX biosynthesis; 5-aminolevulinate from L-glutamyl-tRNA(Glu): step 1/2.</text>
</comment>
<dbReference type="HOGENOM" id="CLU_035113_2_2_9"/>
<dbReference type="FunFam" id="3.40.50.720:FF:000031">
    <property type="entry name" value="Glutamyl-tRNA reductase"/>
    <property type="match status" value="1"/>
</dbReference>
<dbReference type="KEGG" id="toc:Toce_0319"/>